<protein>
    <submittedName>
        <fullName evidence="1">Uncharacterized protein</fullName>
    </submittedName>
</protein>
<evidence type="ECO:0000313" key="1">
    <source>
        <dbReference type="EMBL" id="GGR67360.1"/>
    </source>
</evidence>
<dbReference type="EMBL" id="BMQM01000025">
    <property type="protein sequence ID" value="GGR67360.1"/>
    <property type="molecule type" value="Genomic_DNA"/>
</dbReference>
<sequence length="110" mass="12405">MATLNRVPVTGMLQRKLGGYMAVLRFKTDPPEELRGALFSKERHEFIFTGSISRGGPAQTTVILYCLAPEGHVTTGRIHRAYSFGDAAFMAEWDRRVALVDKHIQQRTQQ</sequence>
<dbReference type="Proteomes" id="UP000634308">
    <property type="component" value="Unassembled WGS sequence"/>
</dbReference>
<organism evidence="1 2">
    <name type="scientific">Deinococcus seoulensis</name>
    <dbReference type="NCBI Taxonomy" id="1837379"/>
    <lineage>
        <taxon>Bacteria</taxon>
        <taxon>Thermotogati</taxon>
        <taxon>Deinococcota</taxon>
        <taxon>Deinococci</taxon>
        <taxon>Deinococcales</taxon>
        <taxon>Deinococcaceae</taxon>
        <taxon>Deinococcus</taxon>
    </lineage>
</organism>
<proteinExistence type="predicted"/>
<accession>A0ABQ2RY36</accession>
<name>A0ABQ2RY36_9DEIO</name>
<evidence type="ECO:0000313" key="2">
    <source>
        <dbReference type="Proteomes" id="UP000634308"/>
    </source>
</evidence>
<gene>
    <name evidence="1" type="ORF">GCM10008959_31930</name>
</gene>
<comment type="caution">
    <text evidence="1">The sequence shown here is derived from an EMBL/GenBank/DDBJ whole genome shotgun (WGS) entry which is preliminary data.</text>
</comment>
<reference evidence="2" key="1">
    <citation type="journal article" date="2019" name="Int. J. Syst. Evol. Microbiol.">
        <title>The Global Catalogue of Microorganisms (GCM) 10K type strain sequencing project: providing services to taxonomists for standard genome sequencing and annotation.</title>
        <authorList>
            <consortium name="The Broad Institute Genomics Platform"/>
            <consortium name="The Broad Institute Genome Sequencing Center for Infectious Disease"/>
            <person name="Wu L."/>
            <person name="Ma J."/>
        </authorList>
    </citation>
    <scope>NUCLEOTIDE SEQUENCE [LARGE SCALE GENOMIC DNA]</scope>
    <source>
        <strain evidence="2">JCM 31404</strain>
    </source>
</reference>
<keyword evidence="2" id="KW-1185">Reference proteome</keyword>